<accession>A0ABU7KKD5</accession>
<name>A0ABU7KKD5_9ACTN</name>
<protein>
    <recommendedName>
        <fullName evidence="3">TIGR02678 family protein</fullName>
    </recommendedName>
</protein>
<evidence type="ECO:0000313" key="2">
    <source>
        <dbReference type="Proteomes" id="UP001348641"/>
    </source>
</evidence>
<sequence length="525" mass="55334">MTDRIYSAVHACLEWAGGVDPRPVLDPDTLLFLLTAHLEAGAPDPGDWSTADVHDIARTVRHWDRTPAGLRDTWLTWCDFLVETGDLLSAESPRRLRRAIASVDLSPGGSSGARDPADGADADRAVLALLDRFGVGEGGGSGPPRPVVPGRPEELDAAARLCRPLSDAVRLAAWVGGGRDLSPDGDDELTRSDTAGAAAALGRTPAEVRSLFAVARHCGLLRTTYTRVLPGRAARAVAEEVPGAVADAWSDALLTMVGGPGMTAFLLLADLFSHGEPRTPAQLAGVLVPGDSPGGEAPGRRAARVLDTLAALGAVAPVGGGRFRVTRLGDHFTVRQLRQSGADVAVAPPLDGMDAEDVLALADGGRPVDAEGLVEGWLAARDTESAVCDLLEASDAPGDWHRRKRVADVLSALDEDLSPVLQLYVHHPVLGGWARGLRGGTDADPLSHQAVWAVLDRYAIRLDAGRPLPESDRERYARCPEEFVRAVWLTGHPVADAVLDRIREGALGASLADAARRVRPTPAVP</sequence>
<comment type="caution">
    <text evidence="1">The sequence shown here is derived from an EMBL/GenBank/DDBJ whole genome shotgun (WGS) entry which is preliminary data.</text>
</comment>
<gene>
    <name evidence="1" type="ORF">Q8A49_04460</name>
</gene>
<dbReference type="EMBL" id="JAUUCC010000007">
    <property type="protein sequence ID" value="MEE2049741.1"/>
    <property type="molecule type" value="Genomic_DNA"/>
</dbReference>
<reference evidence="1 2" key="1">
    <citation type="submission" date="2023-07" db="EMBL/GenBank/DDBJ databases">
        <authorList>
            <person name="Girao M."/>
            <person name="Carvalho M.F."/>
        </authorList>
    </citation>
    <scope>NUCLEOTIDE SEQUENCE [LARGE SCALE GENOMIC DNA]</scope>
    <source>
        <strain evidence="1 2">66/93</strain>
    </source>
</reference>
<dbReference type="Proteomes" id="UP001348641">
    <property type="component" value="Unassembled WGS sequence"/>
</dbReference>
<evidence type="ECO:0008006" key="3">
    <source>
        <dbReference type="Google" id="ProtNLM"/>
    </source>
</evidence>
<evidence type="ECO:0000313" key="1">
    <source>
        <dbReference type="EMBL" id="MEE2049741.1"/>
    </source>
</evidence>
<dbReference type="RefSeq" id="WP_330157003.1">
    <property type="nucleotide sequence ID" value="NZ_BAAAJA010000006.1"/>
</dbReference>
<organism evidence="1 2">
    <name type="scientific">Nocardiopsis tropica</name>
    <dbReference type="NCBI Taxonomy" id="109330"/>
    <lineage>
        <taxon>Bacteria</taxon>
        <taxon>Bacillati</taxon>
        <taxon>Actinomycetota</taxon>
        <taxon>Actinomycetes</taxon>
        <taxon>Streptosporangiales</taxon>
        <taxon>Nocardiopsidaceae</taxon>
        <taxon>Nocardiopsis</taxon>
    </lineage>
</organism>
<proteinExistence type="predicted"/>